<sequence length="262" mass="28639">MDSTCTSASSVASNSSAATTYCSDSDSVCSTCTVSASKPTCTGEDGSCLCPSLCDIVSSEDCSSSNSSSTSNTKSDGQSFSLIYVAVAFGALCIMAVLYMQRKHAERRVEHHISLVRQEMESRREQRRREREMLRARRPELALNLETWRDHVEIHKPQMSKVELDTCYYLMMQDDKEKDGKKGSDSGSERDAKLGVGAIASPIASGVSEPTLLHSPMQPTAPYFAMREEYPSNTTTAGSDSGDEDEEKPEVAIDVDQLTGRR</sequence>
<organism evidence="3 4">
    <name type="scientific">Phytophthora fragariaefolia</name>
    <dbReference type="NCBI Taxonomy" id="1490495"/>
    <lineage>
        <taxon>Eukaryota</taxon>
        <taxon>Sar</taxon>
        <taxon>Stramenopiles</taxon>
        <taxon>Oomycota</taxon>
        <taxon>Peronosporomycetes</taxon>
        <taxon>Peronosporales</taxon>
        <taxon>Peronosporaceae</taxon>
        <taxon>Phytophthora</taxon>
    </lineage>
</organism>
<keyword evidence="2" id="KW-0472">Membrane</keyword>
<evidence type="ECO:0000313" key="3">
    <source>
        <dbReference type="EMBL" id="GMF43265.1"/>
    </source>
</evidence>
<feature type="transmembrane region" description="Helical" evidence="2">
    <location>
        <begin position="81"/>
        <end position="100"/>
    </location>
</feature>
<keyword evidence="2" id="KW-1133">Transmembrane helix</keyword>
<accession>A0A9W6XQE8</accession>
<keyword evidence="4" id="KW-1185">Reference proteome</keyword>
<dbReference type="Proteomes" id="UP001165121">
    <property type="component" value="Unassembled WGS sequence"/>
</dbReference>
<reference evidence="3" key="1">
    <citation type="submission" date="2023-04" db="EMBL/GenBank/DDBJ databases">
        <title>Phytophthora fragariaefolia NBRC 109709.</title>
        <authorList>
            <person name="Ichikawa N."/>
            <person name="Sato H."/>
            <person name="Tonouchi N."/>
        </authorList>
    </citation>
    <scope>NUCLEOTIDE SEQUENCE</scope>
    <source>
        <strain evidence="3">NBRC 109709</strain>
    </source>
</reference>
<evidence type="ECO:0000313" key="4">
    <source>
        <dbReference type="Proteomes" id="UP001165121"/>
    </source>
</evidence>
<evidence type="ECO:0000256" key="2">
    <source>
        <dbReference type="SAM" id="Phobius"/>
    </source>
</evidence>
<dbReference type="OrthoDB" id="128809at2759"/>
<evidence type="ECO:0000256" key="1">
    <source>
        <dbReference type="SAM" id="MobiDB-lite"/>
    </source>
</evidence>
<comment type="caution">
    <text evidence="3">The sequence shown here is derived from an EMBL/GenBank/DDBJ whole genome shotgun (WGS) entry which is preliminary data.</text>
</comment>
<keyword evidence="2" id="KW-0812">Transmembrane</keyword>
<dbReference type="AlphaFoldDB" id="A0A9W6XQE8"/>
<name>A0A9W6XQE8_9STRA</name>
<dbReference type="EMBL" id="BSXT01001524">
    <property type="protein sequence ID" value="GMF43265.1"/>
    <property type="molecule type" value="Genomic_DNA"/>
</dbReference>
<feature type="region of interest" description="Disordered" evidence="1">
    <location>
        <begin position="205"/>
        <end position="262"/>
    </location>
</feature>
<proteinExistence type="predicted"/>
<gene>
    <name evidence="3" type="ORF">Pfra01_001456300</name>
</gene>
<protein>
    <submittedName>
        <fullName evidence="3">Unnamed protein product</fullName>
    </submittedName>
</protein>